<dbReference type="Proteomes" id="UP000002572">
    <property type="component" value="Chromosome"/>
</dbReference>
<dbReference type="InterPro" id="IPR007346">
    <property type="entry name" value="Endonuclease-I"/>
</dbReference>
<dbReference type="InterPro" id="IPR044925">
    <property type="entry name" value="His-Me_finger_sf"/>
</dbReference>
<dbReference type="SUPFAM" id="SSF57884">
    <property type="entry name" value="Ada DNA repair protein, N-terminal domain (N-Ada 10)"/>
    <property type="match status" value="1"/>
</dbReference>
<evidence type="ECO:0000256" key="5">
    <source>
        <dbReference type="SAM" id="SignalP"/>
    </source>
</evidence>
<gene>
    <name evidence="6" type="ordered locus">Selin_1491</name>
</gene>
<dbReference type="InParanoid" id="E6W6Y1"/>
<keyword evidence="2" id="KW-0540">Nuclease</keyword>
<organism evidence="6 7">
    <name type="scientific">Desulfurispirillum indicum (strain ATCC BAA-1389 / DSM 22839 / S5)</name>
    <dbReference type="NCBI Taxonomy" id="653733"/>
    <lineage>
        <taxon>Bacteria</taxon>
        <taxon>Pseudomonadati</taxon>
        <taxon>Chrysiogenota</taxon>
        <taxon>Chrysiogenia</taxon>
        <taxon>Chrysiogenales</taxon>
        <taxon>Chrysiogenaceae</taxon>
        <taxon>Desulfurispirillum</taxon>
    </lineage>
</organism>
<dbReference type="InterPro" id="IPR035451">
    <property type="entry name" value="Ada-like_dom_sf"/>
</dbReference>
<evidence type="ECO:0000313" key="6">
    <source>
        <dbReference type="EMBL" id="ADU66224.1"/>
    </source>
</evidence>
<evidence type="ECO:0000256" key="4">
    <source>
        <dbReference type="SAM" id="MobiDB-lite"/>
    </source>
</evidence>
<evidence type="ECO:0000313" key="7">
    <source>
        <dbReference type="Proteomes" id="UP000002572"/>
    </source>
</evidence>
<dbReference type="SUPFAM" id="SSF54060">
    <property type="entry name" value="His-Me finger endonucleases"/>
    <property type="match status" value="1"/>
</dbReference>
<sequence length="312" mass="35677">MKIRRILATTLPMLLFTILTVTSLYASPANFTQAKTLMKQVYEDNPVTFYCECSITWQGNKGAGTIDLEGCGYKIRRNETRASRVEWEHVLPAHSFGHQRLCWQDGGRSNCVRTDPVFRAMEADMHNLTPAIGEVNGDRSNYRFGVLPTTDYQHGSCDFKVDFQQRVAQPRPEIRGDIARIYFYMHDRYNLRMSDSQEKLLIAWHKQDPVDEWELERDRRIAGHIGHSNPFVTGERTWHRGYRPTGDGLTENATSNQPPIDLTGPVRGNQRSKIFHRPDCPGYDTISEHNRVEFASPKAAEDAGYRIAGNCP</sequence>
<dbReference type="HOGENOM" id="CLU_070541_0_0_0"/>
<feature type="region of interest" description="Disordered" evidence="4">
    <location>
        <begin position="247"/>
        <end position="267"/>
    </location>
</feature>
<dbReference type="EMBL" id="CP002432">
    <property type="protein sequence ID" value="ADU66224.1"/>
    <property type="molecule type" value="Genomic_DNA"/>
</dbReference>
<evidence type="ECO:0000256" key="2">
    <source>
        <dbReference type="ARBA" id="ARBA00022722"/>
    </source>
</evidence>
<dbReference type="GO" id="GO:0004530">
    <property type="term" value="F:deoxyribonuclease I activity"/>
    <property type="evidence" value="ECO:0007669"/>
    <property type="project" value="UniProtKB-EC"/>
</dbReference>
<comment type="similarity">
    <text evidence="1">Belongs to the EndA/NucM nuclease family.</text>
</comment>
<name>E6W6Y1_DESIS</name>
<dbReference type="PANTHER" id="PTHR33607">
    <property type="entry name" value="ENDONUCLEASE-1"/>
    <property type="match status" value="1"/>
</dbReference>
<proteinExistence type="inferred from homology"/>
<protein>
    <submittedName>
        <fullName evidence="6">Deoxyribonuclease I</fullName>
        <ecNumber evidence="6">3.1.21.1</ecNumber>
    </submittedName>
</protein>
<dbReference type="PANTHER" id="PTHR33607:SF2">
    <property type="entry name" value="ENDONUCLEASE-1"/>
    <property type="match status" value="1"/>
</dbReference>
<dbReference type="AlphaFoldDB" id="E6W6Y1"/>
<accession>E6W6Y1</accession>
<dbReference type="STRING" id="653733.Selin_1491"/>
<dbReference type="Pfam" id="PF04231">
    <property type="entry name" value="Endonuclease_1"/>
    <property type="match status" value="1"/>
</dbReference>
<dbReference type="KEGG" id="din:Selin_1491"/>
<dbReference type="FunCoup" id="E6W6Y1">
    <property type="interactions" value="14"/>
</dbReference>
<keyword evidence="5" id="KW-0732">Signal</keyword>
<keyword evidence="7" id="KW-1185">Reference proteome</keyword>
<feature type="chain" id="PRO_5003214296" evidence="5">
    <location>
        <begin position="27"/>
        <end position="312"/>
    </location>
</feature>
<dbReference type="EC" id="3.1.21.1" evidence="6"/>
<feature type="signal peptide" evidence="5">
    <location>
        <begin position="1"/>
        <end position="26"/>
    </location>
</feature>
<dbReference type="eggNOG" id="COG2356">
    <property type="taxonomic scope" value="Bacteria"/>
</dbReference>
<reference evidence="6 7" key="1">
    <citation type="submission" date="2010-12" db="EMBL/GenBank/DDBJ databases">
        <title>Complete sequence of Desulfurispirillum indicum S5.</title>
        <authorList>
            <consortium name="US DOE Joint Genome Institute"/>
            <person name="Lucas S."/>
            <person name="Copeland A."/>
            <person name="Lapidus A."/>
            <person name="Cheng J.-F."/>
            <person name="Goodwin L."/>
            <person name="Pitluck S."/>
            <person name="Chertkov O."/>
            <person name="Held B."/>
            <person name="Detter J.C."/>
            <person name="Han C."/>
            <person name="Tapia R."/>
            <person name="Land M."/>
            <person name="Hauser L."/>
            <person name="Kyrpides N."/>
            <person name="Ivanova N."/>
            <person name="Mikhailova N."/>
            <person name="Haggblom M."/>
            <person name="Rauschenbach I."/>
            <person name="Bini E."/>
            <person name="Woyke T."/>
        </authorList>
    </citation>
    <scope>NUCLEOTIDE SEQUENCE [LARGE SCALE GENOMIC DNA]</scope>
    <source>
        <strain evidence="7">ATCC BAA-1389 / DSM 22839 / S5</strain>
    </source>
</reference>
<evidence type="ECO:0000256" key="1">
    <source>
        <dbReference type="ARBA" id="ARBA00006429"/>
    </source>
</evidence>
<evidence type="ECO:0000256" key="3">
    <source>
        <dbReference type="ARBA" id="ARBA00022801"/>
    </source>
</evidence>
<dbReference type="Gene3D" id="3.40.10.10">
    <property type="entry name" value="DNA Methylphosphotriester Repair Domain"/>
    <property type="match status" value="1"/>
</dbReference>
<keyword evidence="3 6" id="KW-0378">Hydrolase</keyword>